<dbReference type="CDD" id="cd01335">
    <property type="entry name" value="Radical_SAM"/>
    <property type="match status" value="1"/>
</dbReference>
<dbReference type="GO" id="GO:1904047">
    <property type="term" value="F:S-adenosyl-L-methionine binding"/>
    <property type="evidence" value="ECO:0007669"/>
    <property type="project" value="UniProtKB-UniRule"/>
</dbReference>
<evidence type="ECO:0000256" key="4">
    <source>
        <dbReference type="ARBA" id="ARBA00022723"/>
    </source>
</evidence>
<evidence type="ECO:0000256" key="1">
    <source>
        <dbReference type="ARBA" id="ARBA00012167"/>
    </source>
</evidence>
<dbReference type="PANTHER" id="PTHR22960">
    <property type="entry name" value="MOLYBDOPTERIN COFACTOR SYNTHESIS PROTEIN A"/>
    <property type="match status" value="1"/>
</dbReference>
<feature type="binding site" evidence="12">
    <location>
        <position position="27"/>
    </location>
    <ligand>
        <name>S-adenosyl-L-methionine</name>
        <dbReference type="ChEBI" id="CHEBI:59789"/>
    </ligand>
</feature>
<dbReference type="SFLD" id="SFLDG01067">
    <property type="entry name" value="SPASM/twitch_domain_containing"/>
    <property type="match status" value="1"/>
</dbReference>
<evidence type="ECO:0000256" key="7">
    <source>
        <dbReference type="ARBA" id="ARBA00023014"/>
    </source>
</evidence>
<dbReference type="NCBIfam" id="TIGR02666">
    <property type="entry name" value="moaA"/>
    <property type="match status" value="1"/>
</dbReference>
<dbReference type="InterPro" id="IPR050105">
    <property type="entry name" value="MoCo_biosynth_MoaA/MoaC"/>
</dbReference>
<dbReference type="SFLD" id="SFLDS00029">
    <property type="entry name" value="Radical_SAM"/>
    <property type="match status" value="1"/>
</dbReference>
<dbReference type="STRING" id="667014.Thein_0131"/>
<dbReference type="GO" id="GO:0051539">
    <property type="term" value="F:4 iron, 4 sulfur cluster binding"/>
    <property type="evidence" value="ECO:0007669"/>
    <property type="project" value="UniProtKB-UniRule"/>
</dbReference>
<dbReference type="Proteomes" id="UP000006793">
    <property type="component" value="Chromosome"/>
</dbReference>
<comment type="subunit">
    <text evidence="12">Monomer and homodimer.</text>
</comment>
<comment type="catalytic activity">
    <reaction evidence="11 12">
        <text>GTP + AH2 + S-adenosyl-L-methionine = (8S)-3',8-cyclo-7,8-dihydroguanosine 5'-triphosphate + 5'-deoxyadenosine + L-methionine + A + H(+)</text>
        <dbReference type="Rhea" id="RHEA:49576"/>
        <dbReference type="ChEBI" id="CHEBI:13193"/>
        <dbReference type="ChEBI" id="CHEBI:15378"/>
        <dbReference type="ChEBI" id="CHEBI:17319"/>
        <dbReference type="ChEBI" id="CHEBI:17499"/>
        <dbReference type="ChEBI" id="CHEBI:37565"/>
        <dbReference type="ChEBI" id="CHEBI:57844"/>
        <dbReference type="ChEBI" id="CHEBI:59789"/>
        <dbReference type="ChEBI" id="CHEBI:131766"/>
        <dbReference type="EC" id="4.1.99.22"/>
    </reaction>
</comment>
<dbReference type="OrthoDB" id="9763993at2"/>
<comment type="pathway">
    <text evidence="12">Cofactor biosynthesis; molybdopterin biosynthesis.</text>
</comment>
<keyword evidence="5 12" id="KW-0547">Nucleotide-binding</keyword>
<dbReference type="InterPro" id="IPR010505">
    <property type="entry name" value="MoaA_twitch"/>
</dbReference>
<feature type="binding site" evidence="12">
    <location>
        <position position="257"/>
    </location>
    <ligand>
        <name>[4Fe-4S] cluster</name>
        <dbReference type="ChEBI" id="CHEBI:49883"/>
        <label>2</label>
        <note>4Fe-4S-substrate</note>
    </ligand>
</feature>
<evidence type="ECO:0000256" key="8">
    <source>
        <dbReference type="ARBA" id="ARBA00023134"/>
    </source>
</evidence>
<evidence type="ECO:0000256" key="13">
    <source>
        <dbReference type="SAM" id="MobiDB-lite"/>
    </source>
</evidence>
<dbReference type="PROSITE" id="PS51918">
    <property type="entry name" value="RADICAL_SAM"/>
    <property type="match status" value="1"/>
</dbReference>
<evidence type="ECO:0000259" key="14">
    <source>
        <dbReference type="PROSITE" id="PS51918"/>
    </source>
</evidence>
<comment type="similarity">
    <text evidence="12">Belongs to the radical SAM superfamily. MoaA family.</text>
</comment>
<feature type="binding site" evidence="12">
    <location>
        <position position="21"/>
    </location>
    <ligand>
        <name>[4Fe-4S] cluster</name>
        <dbReference type="ChEBI" id="CHEBI:49883"/>
        <label>1</label>
        <note>4Fe-4S-S-AdoMet</note>
    </ligand>
</feature>
<comment type="function">
    <text evidence="12">Catalyzes the cyclization of GTP to (8S)-3',8-cyclo-7,8-dihydroguanosine 5'-triphosphate.</text>
</comment>
<reference evidence="16" key="1">
    <citation type="submission" date="2011-04" db="EMBL/GenBank/DDBJ databases">
        <title>The complete genome of Thermodesulfatator indicus DSM 15286.</title>
        <authorList>
            <person name="Lucas S."/>
            <person name="Copeland A."/>
            <person name="Lapidus A."/>
            <person name="Bruce D."/>
            <person name="Goodwin L."/>
            <person name="Pitluck S."/>
            <person name="Peters L."/>
            <person name="Kyrpides N."/>
            <person name="Mavromatis K."/>
            <person name="Pagani I."/>
            <person name="Ivanova N."/>
            <person name="Saunders L."/>
            <person name="Detter J.C."/>
            <person name="Tapia R."/>
            <person name="Han C."/>
            <person name="Land M."/>
            <person name="Hauser L."/>
            <person name="Markowitz V."/>
            <person name="Cheng J.-F."/>
            <person name="Hugenholtz P."/>
            <person name="Woyke T."/>
            <person name="Wu D."/>
            <person name="Spring S."/>
            <person name="Schroeder M."/>
            <person name="Brambilla E."/>
            <person name="Klenk H.-P."/>
            <person name="Eisen J.A."/>
        </authorList>
    </citation>
    <scope>NUCLEOTIDE SEQUENCE [LARGE SCALE GENOMIC DNA]</scope>
    <source>
        <strain evidence="16">DSM 15286 / JCM 11887 / CIR29812</strain>
    </source>
</reference>
<keyword evidence="3 12" id="KW-0949">S-adenosyl-L-methionine</keyword>
<evidence type="ECO:0000256" key="5">
    <source>
        <dbReference type="ARBA" id="ARBA00022741"/>
    </source>
</evidence>
<evidence type="ECO:0000313" key="16">
    <source>
        <dbReference type="Proteomes" id="UP000006793"/>
    </source>
</evidence>
<dbReference type="EMBL" id="CP002683">
    <property type="protein sequence ID" value="AEH44016.1"/>
    <property type="molecule type" value="Genomic_DNA"/>
</dbReference>
<dbReference type="InterPro" id="IPR006638">
    <property type="entry name" value="Elp3/MiaA/NifB-like_rSAM"/>
</dbReference>
<dbReference type="PaxDb" id="667014-Thein_0131"/>
<comment type="cofactor">
    <cofactor evidence="12">
        <name>[4Fe-4S] cluster</name>
        <dbReference type="ChEBI" id="CHEBI:49883"/>
    </cofactor>
    <text evidence="12">Binds 2 [4Fe-4S] clusters. Binds 1 [4Fe-4S] cluster coordinated with 3 cysteines and an exchangeable S-adenosyl-L-methionine and 1 [4Fe-4S] cluster coordinated with 3 cysteines and the GTP-derived substrate.</text>
</comment>
<feature type="binding site" evidence="12">
    <location>
        <position position="190"/>
    </location>
    <ligand>
        <name>S-adenosyl-L-methionine</name>
        <dbReference type="ChEBI" id="CHEBI:59789"/>
    </ligand>
</feature>
<dbReference type="InterPro" id="IPR058240">
    <property type="entry name" value="rSAM_sf"/>
</dbReference>
<dbReference type="KEGG" id="tid:Thein_0131"/>
<feature type="domain" description="Radical SAM core" evidence="14">
    <location>
        <begin position="5"/>
        <end position="231"/>
    </location>
</feature>
<keyword evidence="2 12" id="KW-0004">4Fe-4S</keyword>
<keyword evidence="6 12" id="KW-0408">Iron</keyword>
<reference evidence="15 16" key="2">
    <citation type="journal article" date="2012" name="Stand. Genomic Sci.">
        <title>Complete genome sequence of the thermophilic sulfate-reducing ocean bacterium Thermodesulfatator indicus type strain (CIR29812(T)).</title>
        <authorList>
            <person name="Anderson I."/>
            <person name="Saunders E."/>
            <person name="Lapidus A."/>
            <person name="Nolan M."/>
            <person name="Lucas S."/>
            <person name="Tice H."/>
            <person name="Del Rio T.G."/>
            <person name="Cheng J.F."/>
            <person name="Han C."/>
            <person name="Tapia R."/>
            <person name="Goodwin L.A."/>
            <person name="Pitluck S."/>
            <person name="Liolios K."/>
            <person name="Mavromatis K."/>
            <person name="Pagani I."/>
            <person name="Ivanova N."/>
            <person name="Mikhailova N."/>
            <person name="Pati A."/>
            <person name="Chen A."/>
            <person name="Palaniappan K."/>
            <person name="Land M."/>
            <person name="Hauser L."/>
            <person name="Jeffries C.D."/>
            <person name="Chang Y.J."/>
            <person name="Brambilla E.M."/>
            <person name="Rohde M."/>
            <person name="Spring S."/>
            <person name="Goker M."/>
            <person name="Detter J.C."/>
            <person name="Woyke T."/>
            <person name="Bristow J."/>
            <person name="Eisen J.A."/>
            <person name="Markowitz V."/>
            <person name="Hugenholtz P."/>
            <person name="Kyrpides N.C."/>
            <person name="Klenk H.P."/>
        </authorList>
    </citation>
    <scope>NUCLEOTIDE SEQUENCE [LARGE SCALE GENOMIC DNA]</scope>
    <source>
        <strain evidence="16">DSM 15286 / JCM 11887 / CIR29812</strain>
    </source>
</reference>
<dbReference type="InterPro" id="IPR000385">
    <property type="entry name" value="MoaA_NifB_PqqE_Fe-S-bd_CS"/>
</dbReference>
<protein>
    <recommendedName>
        <fullName evidence="1 12">GTP 3',8-cyclase</fullName>
        <ecNumber evidence="1 12">4.1.99.22</ecNumber>
    </recommendedName>
    <alternativeName>
        <fullName evidence="12">Molybdenum cofactor biosynthesis protein A</fullName>
    </alternativeName>
</protein>
<organism evidence="15 16">
    <name type="scientific">Thermodesulfatator indicus (strain DSM 15286 / JCM 11887 / CIR29812)</name>
    <dbReference type="NCBI Taxonomy" id="667014"/>
    <lineage>
        <taxon>Bacteria</taxon>
        <taxon>Pseudomonadati</taxon>
        <taxon>Thermodesulfobacteriota</taxon>
        <taxon>Thermodesulfobacteria</taxon>
        <taxon>Thermodesulfobacteriales</taxon>
        <taxon>Thermodesulfatatoraceae</taxon>
        <taxon>Thermodesulfatator</taxon>
    </lineage>
</organism>
<dbReference type="AlphaFoldDB" id="F8A8W9"/>
<dbReference type="eggNOG" id="COG2896">
    <property type="taxonomic scope" value="Bacteria"/>
</dbReference>
<feature type="binding site" evidence="12">
    <location>
        <position position="156"/>
    </location>
    <ligand>
        <name>GTP</name>
        <dbReference type="ChEBI" id="CHEBI:37565"/>
    </ligand>
</feature>
<dbReference type="InterPro" id="IPR040064">
    <property type="entry name" value="MoaA-like"/>
</dbReference>
<keyword evidence="4 12" id="KW-0479">Metal-binding</keyword>
<dbReference type="InterPro" id="IPR013483">
    <property type="entry name" value="MoaA"/>
</dbReference>
<dbReference type="HAMAP" id="MF_01225_B">
    <property type="entry name" value="MoaA_B"/>
    <property type="match status" value="1"/>
</dbReference>
<dbReference type="PATRIC" id="fig|667014.3.peg.135"/>
<dbReference type="GO" id="GO:0046872">
    <property type="term" value="F:metal ion binding"/>
    <property type="evidence" value="ECO:0007669"/>
    <property type="project" value="UniProtKB-KW"/>
</dbReference>
<dbReference type="GO" id="GO:0061799">
    <property type="term" value="F:cyclic pyranopterin monophosphate synthase activity"/>
    <property type="evidence" value="ECO:0007669"/>
    <property type="project" value="TreeGrafter"/>
</dbReference>
<dbReference type="InParanoid" id="F8A8W9"/>
<gene>
    <name evidence="12" type="primary">moaA</name>
    <name evidence="15" type="ordered locus">Thein_0131</name>
</gene>
<evidence type="ECO:0000256" key="12">
    <source>
        <dbReference type="HAMAP-Rule" id="MF_01225"/>
    </source>
</evidence>
<feature type="binding site" evidence="12">
    <location>
        <position position="25"/>
    </location>
    <ligand>
        <name>[4Fe-4S] cluster</name>
        <dbReference type="ChEBI" id="CHEBI:49883"/>
        <label>1</label>
        <note>4Fe-4S-S-AdoMet</note>
    </ligand>
</feature>
<evidence type="ECO:0000256" key="9">
    <source>
        <dbReference type="ARBA" id="ARBA00023150"/>
    </source>
</evidence>
<evidence type="ECO:0000256" key="6">
    <source>
        <dbReference type="ARBA" id="ARBA00023004"/>
    </source>
</evidence>
<keyword evidence="7 12" id="KW-0411">Iron-sulfur</keyword>
<keyword evidence="10 12" id="KW-0456">Lyase</keyword>
<dbReference type="GO" id="GO:0006777">
    <property type="term" value="P:Mo-molybdopterin cofactor biosynthetic process"/>
    <property type="evidence" value="ECO:0007669"/>
    <property type="project" value="UniProtKB-UniRule"/>
</dbReference>
<feature type="binding site" evidence="12">
    <location>
        <position position="95"/>
    </location>
    <ligand>
        <name>GTP</name>
        <dbReference type="ChEBI" id="CHEBI:37565"/>
    </ligand>
</feature>
<feature type="binding site" evidence="12">
    <location>
        <position position="271"/>
    </location>
    <ligand>
        <name>[4Fe-4S] cluster</name>
        <dbReference type="ChEBI" id="CHEBI:49883"/>
        <label>2</label>
        <note>4Fe-4S-substrate</note>
    </ligand>
</feature>
<dbReference type="Pfam" id="PF04055">
    <property type="entry name" value="Radical_SAM"/>
    <property type="match status" value="1"/>
</dbReference>
<evidence type="ECO:0000256" key="2">
    <source>
        <dbReference type="ARBA" id="ARBA00022485"/>
    </source>
</evidence>
<accession>F8A8W9</accession>
<dbReference type="NCBIfam" id="NF001199">
    <property type="entry name" value="PRK00164.2-1"/>
    <property type="match status" value="1"/>
</dbReference>
<dbReference type="InterPro" id="IPR007197">
    <property type="entry name" value="rSAM"/>
</dbReference>
<dbReference type="FunCoup" id="F8A8W9">
    <property type="interactions" value="335"/>
</dbReference>
<dbReference type="SFLD" id="SFLDG01386">
    <property type="entry name" value="main_SPASM_domain-containing"/>
    <property type="match status" value="1"/>
</dbReference>
<dbReference type="HOGENOM" id="CLU_009273_0_1_0"/>
<feature type="binding site" evidence="12">
    <location>
        <position position="14"/>
    </location>
    <ligand>
        <name>GTP</name>
        <dbReference type="ChEBI" id="CHEBI:37565"/>
    </ligand>
</feature>
<feature type="binding site" evidence="12">
    <location>
        <position position="28"/>
    </location>
    <ligand>
        <name>[4Fe-4S] cluster</name>
        <dbReference type="ChEBI" id="CHEBI:49883"/>
        <label>1</label>
        <note>4Fe-4S-S-AdoMet</note>
    </ligand>
</feature>
<evidence type="ECO:0000256" key="3">
    <source>
        <dbReference type="ARBA" id="ARBA00022691"/>
    </source>
</evidence>
<feature type="binding site" evidence="12">
    <location>
        <position position="254"/>
    </location>
    <ligand>
        <name>[4Fe-4S] cluster</name>
        <dbReference type="ChEBI" id="CHEBI:49883"/>
        <label>2</label>
        <note>4Fe-4S-substrate</note>
    </ligand>
</feature>
<dbReference type="InterPro" id="IPR013785">
    <property type="entry name" value="Aldolase_TIM"/>
</dbReference>
<dbReference type="SMART" id="SM00729">
    <property type="entry name" value="Elp3"/>
    <property type="match status" value="1"/>
</dbReference>
<dbReference type="Pfam" id="PF06463">
    <property type="entry name" value="Mob_synth_C"/>
    <property type="match status" value="1"/>
</dbReference>
<feature type="binding site" evidence="12">
    <location>
        <begin position="259"/>
        <end position="261"/>
    </location>
    <ligand>
        <name>GTP</name>
        <dbReference type="ChEBI" id="CHEBI:37565"/>
    </ligand>
</feature>
<dbReference type="SUPFAM" id="SSF102114">
    <property type="entry name" value="Radical SAM enzymes"/>
    <property type="match status" value="1"/>
</dbReference>
<dbReference type="Gene3D" id="3.20.20.70">
    <property type="entry name" value="Aldolase class I"/>
    <property type="match status" value="1"/>
</dbReference>
<evidence type="ECO:0000256" key="10">
    <source>
        <dbReference type="ARBA" id="ARBA00023239"/>
    </source>
</evidence>
<dbReference type="SFLD" id="SFLDG01383">
    <property type="entry name" value="cyclic_pyranopterin_phosphate"/>
    <property type="match status" value="1"/>
</dbReference>
<evidence type="ECO:0000256" key="11">
    <source>
        <dbReference type="ARBA" id="ARBA00048697"/>
    </source>
</evidence>
<dbReference type="PANTHER" id="PTHR22960:SF0">
    <property type="entry name" value="MOLYBDENUM COFACTOR BIOSYNTHESIS PROTEIN 1"/>
    <property type="match status" value="1"/>
</dbReference>
<feature type="binding site" evidence="12">
    <location>
        <position position="119"/>
    </location>
    <ligand>
        <name>S-adenosyl-L-methionine</name>
        <dbReference type="ChEBI" id="CHEBI:59789"/>
    </ligand>
</feature>
<feature type="binding site" evidence="12">
    <location>
        <position position="68"/>
    </location>
    <ligand>
        <name>S-adenosyl-L-methionine</name>
        <dbReference type="ChEBI" id="CHEBI:59789"/>
    </ligand>
</feature>
<keyword evidence="16" id="KW-1185">Reference proteome</keyword>
<dbReference type="PROSITE" id="PS01305">
    <property type="entry name" value="MOAA_NIFB_PQQE"/>
    <property type="match status" value="1"/>
</dbReference>
<keyword evidence="9 12" id="KW-0501">Molybdenum cofactor biosynthesis</keyword>
<feature type="binding site" evidence="12">
    <location>
        <position position="64"/>
    </location>
    <ligand>
        <name>GTP</name>
        <dbReference type="ChEBI" id="CHEBI:37565"/>
    </ligand>
</feature>
<dbReference type="GO" id="GO:0061798">
    <property type="term" value="F:GTP 3',8'-cyclase activity"/>
    <property type="evidence" value="ECO:0007669"/>
    <property type="project" value="UniProtKB-UniRule"/>
</dbReference>
<dbReference type="EC" id="4.1.99.22" evidence="1 12"/>
<dbReference type="RefSeq" id="WP_013906763.1">
    <property type="nucleotide sequence ID" value="NC_015681.1"/>
</dbReference>
<sequence>MLIDSYGRKITYLRVSVTDRCNLRCFYCSSKDSFAKLPPEKILSYEELYQIIKVAVSLGVKRVRLTGGEPLVRKDLVSFVAALAQIPGLEDLALTTNGILFASMALDLKKAGLKRVNISLDAITPQKYKEICGIDALNQVLAGIEKALEVGFSPVKINMVVMRGLNDDEAIEMARLTLKEPLEVRFIEFMPIGSGAPWEEDLFMPVSEIEKRLKEVFGELHPASKIGAGPAKVFTLPGAKGSVGFISAISNHFCHKCNRLRLTPEGRLRLCLFSDEEIDLRPFLNQKNPQEALKEAFLKAIQRKPSQRSLDTSPKRLMRSIGG</sequence>
<proteinExistence type="inferred from homology"/>
<dbReference type="CDD" id="cd21117">
    <property type="entry name" value="Twitch_MoaA"/>
    <property type="match status" value="1"/>
</dbReference>
<name>F8A8W9_THEID</name>
<dbReference type="GO" id="GO:0005525">
    <property type="term" value="F:GTP binding"/>
    <property type="evidence" value="ECO:0007669"/>
    <property type="project" value="UniProtKB-UniRule"/>
</dbReference>
<feature type="region of interest" description="Disordered" evidence="13">
    <location>
        <begin position="304"/>
        <end position="323"/>
    </location>
</feature>
<dbReference type="UniPathway" id="UPA00344"/>
<evidence type="ECO:0000313" key="15">
    <source>
        <dbReference type="EMBL" id="AEH44016.1"/>
    </source>
</evidence>
<keyword evidence="8 12" id="KW-0342">GTP-binding</keyword>